<evidence type="ECO:0000313" key="2">
    <source>
        <dbReference type="EMBL" id="CAG9318523.1"/>
    </source>
</evidence>
<comment type="similarity">
    <text evidence="1">Belongs to the CFAP97 family.</text>
</comment>
<gene>
    <name evidence="2" type="ORF">BSTOLATCC_MIC20996</name>
</gene>
<accession>A0AAU9J9W9</accession>
<dbReference type="PANTHER" id="PTHR23035">
    <property type="entry name" value="CILIA- AND FLAGELLA-ASSOCIATED PROTEIN 97-RELATED"/>
    <property type="match status" value="1"/>
</dbReference>
<dbReference type="InterPro" id="IPR029488">
    <property type="entry name" value="Hmw/CFAP97"/>
</dbReference>
<name>A0AAU9J9W9_9CILI</name>
<evidence type="ECO:0000313" key="3">
    <source>
        <dbReference type="Proteomes" id="UP001162131"/>
    </source>
</evidence>
<protein>
    <submittedName>
        <fullName evidence="2">Uncharacterized protein</fullName>
    </submittedName>
</protein>
<reference evidence="2" key="1">
    <citation type="submission" date="2021-09" db="EMBL/GenBank/DDBJ databases">
        <authorList>
            <consortium name="AG Swart"/>
            <person name="Singh M."/>
            <person name="Singh A."/>
            <person name="Seah K."/>
            <person name="Emmerich C."/>
        </authorList>
    </citation>
    <scope>NUCLEOTIDE SEQUENCE</scope>
    <source>
        <strain evidence="2">ATCC30299</strain>
    </source>
</reference>
<organism evidence="2 3">
    <name type="scientific">Blepharisma stoltei</name>
    <dbReference type="NCBI Taxonomy" id="1481888"/>
    <lineage>
        <taxon>Eukaryota</taxon>
        <taxon>Sar</taxon>
        <taxon>Alveolata</taxon>
        <taxon>Ciliophora</taxon>
        <taxon>Postciliodesmatophora</taxon>
        <taxon>Heterotrichea</taxon>
        <taxon>Heterotrichida</taxon>
        <taxon>Blepharismidae</taxon>
        <taxon>Blepharisma</taxon>
    </lineage>
</organism>
<evidence type="ECO:0000256" key="1">
    <source>
        <dbReference type="ARBA" id="ARBA00008315"/>
    </source>
</evidence>
<dbReference type="InterPro" id="IPR038791">
    <property type="entry name" value="Cfap97/Hemingway"/>
</dbReference>
<dbReference type="Pfam" id="PF13879">
    <property type="entry name" value="Hmw_CFAP97"/>
    <property type="match status" value="1"/>
</dbReference>
<dbReference type="PANTHER" id="PTHR23035:SF2">
    <property type="entry name" value="KIAA1430 HOMOLOGUE"/>
    <property type="match status" value="1"/>
</dbReference>
<sequence>MHNPGYVESDPEMIRYKDYSMLIHQKKLQAIKEKGSHLIDGSSPDSYTKSPTYKSKRPQIVTTNKMKEIAISKENQMLLDKLTKISRKKYSHITSYMFWPKSMNGVMRKKEAQKIAYENLRIAKRIEEKSPYLEKKAMDKGWEENKKYRCQLVKFQGKKTKTSKLPPIERTLSQSPTFERLSPINGCANESLATISKSVSPYLKEYESYKKNTLKRFKGFETSRSQITKPKAIKSLSPSPELNYSMAIPFEPYLFNKKHDPDMSML</sequence>
<comment type="caution">
    <text evidence="2">The sequence shown here is derived from an EMBL/GenBank/DDBJ whole genome shotgun (WGS) entry which is preliminary data.</text>
</comment>
<keyword evidence="3" id="KW-1185">Reference proteome</keyword>
<proteinExistence type="inferred from homology"/>
<dbReference type="EMBL" id="CAJZBQ010000020">
    <property type="protein sequence ID" value="CAG9318523.1"/>
    <property type="molecule type" value="Genomic_DNA"/>
</dbReference>
<dbReference type="Proteomes" id="UP001162131">
    <property type="component" value="Unassembled WGS sequence"/>
</dbReference>
<dbReference type="AlphaFoldDB" id="A0AAU9J9W9"/>